<comment type="function">
    <text evidence="10">Part of the binding-protein-dependent transport system for phosphate; probably responsible for the translocation of the substrate across the membrane.</text>
</comment>
<keyword evidence="3 9" id="KW-0813">Transport</keyword>
<evidence type="ECO:0000256" key="7">
    <source>
        <dbReference type="ARBA" id="ARBA00022989"/>
    </source>
</evidence>
<dbReference type="InterPro" id="IPR000515">
    <property type="entry name" value="MetI-like"/>
</dbReference>
<dbReference type="EMBL" id="PVWG01000003">
    <property type="protein sequence ID" value="PSB21178.1"/>
    <property type="molecule type" value="Genomic_DNA"/>
</dbReference>
<comment type="similarity">
    <text evidence="2 10">Belongs to the binding-protein-dependent transport system permease family. CysTW subfamily.</text>
</comment>
<feature type="transmembrane region" description="Helical" evidence="9">
    <location>
        <begin position="227"/>
        <end position="248"/>
    </location>
</feature>
<evidence type="ECO:0000313" key="13">
    <source>
        <dbReference type="Proteomes" id="UP000238634"/>
    </source>
</evidence>
<protein>
    <recommendedName>
        <fullName evidence="10">Phosphate transport system permease protein</fullName>
    </recommendedName>
</protein>
<dbReference type="InterPro" id="IPR051124">
    <property type="entry name" value="Phosphate_Transport_Permease"/>
</dbReference>
<feature type="transmembrane region" description="Helical" evidence="9">
    <location>
        <begin position="130"/>
        <end position="157"/>
    </location>
</feature>
<keyword evidence="4 10" id="KW-1003">Cell membrane</keyword>
<dbReference type="Gene3D" id="1.10.3720.10">
    <property type="entry name" value="MetI-like"/>
    <property type="match status" value="1"/>
</dbReference>
<keyword evidence="13" id="KW-1185">Reference proteome</keyword>
<comment type="subcellular location">
    <subcellularLocation>
        <location evidence="1 9">Cell membrane</location>
        <topology evidence="1 9">Multi-pass membrane protein</topology>
    </subcellularLocation>
</comment>
<feature type="domain" description="ABC transmembrane type-1" evidence="11">
    <location>
        <begin position="92"/>
        <end position="317"/>
    </location>
</feature>
<evidence type="ECO:0000256" key="3">
    <source>
        <dbReference type="ARBA" id="ARBA00022448"/>
    </source>
</evidence>
<feature type="transmembrane region" description="Helical" evidence="9">
    <location>
        <begin position="299"/>
        <end position="324"/>
    </location>
</feature>
<evidence type="ECO:0000256" key="8">
    <source>
        <dbReference type="ARBA" id="ARBA00023136"/>
    </source>
</evidence>
<comment type="caution">
    <text evidence="12">The sequence shown here is derived from an EMBL/GenBank/DDBJ whole genome shotgun (WGS) entry which is preliminary data.</text>
</comment>
<dbReference type="RefSeq" id="WP_073069833.1">
    <property type="nucleotide sequence ID" value="NZ_MPPI01000004.1"/>
</dbReference>
<dbReference type="OrthoDB" id="9785113at2"/>
<dbReference type="InterPro" id="IPR011864">
    <property type="entry name" value="Phosphate_PstC"/>
</dbReference>
<organism evidence="12 13">
    <name type="scientific">Phormidesmis priestleyi ULC007</name>
    <dbReference type="NCBI Taxonomy" id="1920490"/>
    <lineage>
        <taxon>Bacteria</taxon>
        <taxon>Bacillati</taxon>
        <taxon>Cyanobacteriota</taxon>
        <taxon>Cyanophyceae</taxon>
        <taxon>Leptolyngbyales</taxon>
        <taxon>Leptolyngbyaceae</taxon>
        <taxon>Phormidesmis</taxon>
    </lineage>
</organism>
<dbReference type="NCBIfam" id="TIGR02138">
    <property type="entry name" value="phosphate_pstC"/>
    <property type="match status" value="1"/>
</dbReference>
<keyword evidence="5 10" id="KW-0592">Phosphate transport</keyword>
<reference evidence="12 13" key="2">
    <citation type="submission" date="2018-03" db="EMBL/GenBank/DDBJ databases">
        <title>The ancient ancestry and fast evolution of plastids.</title>
        <authorList>
            <person name="Moore K.R."/>
            <person name="Magnabosco C."/>
            <person name="Momper L."/>
            <person name="Gold D.A."/>
            <person name="Bosak T."/>
            <person name="Fournier G.P."/>
        </authorList>
    </citation>
    <scope>NUCLEOTIDE SEQUENCE [LARGE SCALE GENOMIC DNA]</scope>
    <source>
        <strain evidence="12 13">ULC007</strain>
    </source>
</reference>
<accession>A0A2T1DKZ4</accession>
<dbReference type="SUPFAM" id="SSF161098">
    <property type="entry name" value="MetI-like"/>
    <property type="match status" value="1"/>
</dbReference>
<feature type="transmembrane region" description="Helical" evidence="9">
    <location>
        <begin position="91"/>
        <end position="118"/>
    </location>
</feature>
<keyword evidence="8 9" id="KW-0472">Membrane</keyword>
<evidence type="ECO:0000256" key="2">
    <source>
        <dbReference type="ARBA" id="ARBA00007069"/>
    </source>
</evidence>
<dbReference type="InterPro" id="IPR035906">
    <property type="entry name" value="MetI-like_sf"/>
</dbReference>
<evidence type="ECO:0000313" key="12">
    <source>
        <dbReference type="EMBL" id="PSB21178.1"/>
    </source>
</evidence>
<dbReference type="PANTHER" id="PTHR30425">
    <property type="entry name" value="PHOSPHATE TRANSPORT SYSTEM PERMEASE PROTEIN PST"/>
    <property type="match status" value="1"/>
</dbReference>
<dbReference type="GO" id="GO:0006817">
    <property type="term" value="P:phosphate ion transport"/>
    <property type="evidence" value="ECO:0007669"/>
    <property type="project" value="UniProtKB-KW"/>
</dbReference>
<evidence type="ECO:0000256" key="1">
    <source>
        <dbReference type="ARBA" id="ARBA00004651"/>
    </source>
</evidence>
<keyword evidence="6 9" id="KW-0812">Transmembrane</keyword>
<dbReference type="CDD" id="cd06261">
    <property type="entry name" value="TM_PBP2"/>
    <property type="match status" value="1"/>
</dbReference>
<keyword evidence="7 9" id="KW-1133">Transmembrane helix</keyword>
<feature type="transmembrane region" description="Helical" evidence="9">
    <location>
        <begin position="38"/>
        <end position="59"/>
    </location>
</feature>
<evidence type="ECO:0000256" key="10">
    <source>
        <dbReference type="RuleBase" id="RU363054"/>
    </source>
</evidence>
<evidence type="ECO:0000256" key="4">
    <source>
        <dbReference type="ARBA" id="ARBA00022475"/>
    </source>
</evidence>
<gene>
    <name evidence="12" type="primary">pstC</name>
    <name evidence="12" type="ORF">C7B65_04370</name>
</gene>
<evidence type="ECO:0000256" key="9">
    <source>
        <dbReference type="RuleBase" id="RU363032"/>
    </source>
</evidence>
<reference evidence="12 13" key="1">
    <citation type="submission" date="2018-02" db="EMBL/GenBank/DDBJ databases">
        <authorList>
            <person name="Cohen D.B."/>
            <person name="Kent A.D."/>
        </authorList>
    </citation>
    <scope>NUCLEOTIDE SEQUENCE [LARGE SCALE GENOMIC DNA]</scope>
    <source>
        <strain evidence="12 13">ULC007</strain>
    </source>
</reference>
<dbReference type="Pfam" id="PF00528">
    <property type="entry name" value="BPD_transp_1"/>
    <property type="match status" value="1"/>
</dbReference>
<feature type="transmembrane region" description="Helical" evidence="9">
    <location>
        <begin position="184"/>
        <end position="206"/>
    </location>
</feature>
<dbReference type="GO" id="GO:0005315">
    <property type="term" value="F:phosphate transmembrane transporter activity"/>
    <property type="evidence" value="ECO:0007669"/>
    <property type="project" value="InterPro"/>
</dbReference>
<dbReference type="AlphaFoldDB" id="A0A2T1DKZ4"/>
<sequence length="330" mass="35259">MTASPEPAKKSISRDMLQGVNLTGQEGNHSLVDQGFTWLVQGVSVSVVVILGWMSWVIFGQARPAIEQFGLGFLWTQNWDVNELVFGALPYIYGTLVSSAIALFIALPIGLAVAIVTSESFLPPWLRSPIAFIVELIAAIPSVIVGLWGIFVLIPFLQPIQQWLFQHFSWIPIFNSEPAGPSMLIAGIILAIMILPTIAAISRDVLIAIPKELRSASASLGATPWETTFRVLLPSAISGILGAAMLGLGRALGETMAVTMVIGNSDQISLSLLDPGNTIPALLANQFAEASDGLHIGALMYLALILFALTLIVNMIAIVMVKFLSANGQS</sequence>
<name>A0A2T1DKZ4_9CYAN</name>
<proteinExistence type="inferred from homology"/>
<dbReference type="STRING" id="1920490.GCA_001895925_02172"/>
<dbReference type="PANTHER" id="PTHR30425:SF1">
    <property type="entry name" value="PHOSPHATE TRANSPORT SYSTEM PERMEASE PROTEIN PSTC"/>
    <property type="match status" value="1"/>
</dbReference>
<evidence type="ECO:0000256" key="5">
    <source>
        <dbReference type="ARBA" id="ARBA00022592"/>
    </source>
</evidence>
<dbReference type="Proteomes" id="UP000238634">
    <property type="component" value="Unassembled WGS sequence"/>
</dbReference>
<dbReference type="PROSITE" id="PS50928">
    <property type="entry name" value="ABC_TM1"/>
    <property type="match status" value="1"/>
</dbReference>
<evidence type="ECO:0000259" key="11">
    <source>
        <dbReference type="PROSITE" id="PS50928"/>
    </source>
</evidence>
<evidence type="ECO:0000256" key="6">
    <source>
        <dbReference type="ARBA" id="ARBA00022692"/>
    </source>
</evidence>
<dbReference type="GO" id="GO:0005886">
    <property type="term" value="C:plasma membrane"/>
    <property type="evidence" value="ECO:0007669"/>
    <property type="project" value="UniProtKB-SubCell"/>
</dbReference>